<reference evidence="6" key="1">
    <citation type="journal article" date="2014" name="Science">
        <title>Ancient hybridizations among the ancestral genomes of bread wheat.</title>
        <authorList>
            <consortium name="International Wheat Genome Sequencing Consortium,"/>
            <person name="Marcussen T."/>
            <person name="Sandve S.R."/>
            <person name="Heier L."/>
            <person name="Spannagl M."/>
            <person name="Pfeifer M."/>
            <person name="Jakobsen K.S."/>
            <person name="Wulff B.B."/>
            <person name="Steuernagel B."/>
            <person name="Mayer K.F."/>
            <person name="Olsen O.A."/>
        </authorList>
    </citation>
    <scope>NUCLEOTIDE SEQUENCE [LARGE SCALE GENOMIC DNA]</scope>
    <source>
        <strain evidence="6">cv. AL8/78</strain>
    </source>
</reference>
<keyword evidence="6" id="KW-1185">Reference proteome</keyword>
<reference evidence="5" key="4">
    <citation type="submission" date="2019-03" db="UniProtKB">
        <authorList>
            <consortium name="EnsemblPlants"/>
        </authorList>
    </citation>
    <scope>IDENTIFICATION</scope>
</reference>
<reference evidence="5" key="5">
    <citation type="journal article" date="2021" name="G3 (Bethesda)">
        <title>Aegilops tauschii genome assembly Aet v5.0 features greater sequence contiguity and improved annotation.</title>
        <authorList>
            <person name="Wang L."/>
            <person name="Zhu T."/>
            <person name="Rodriguez J.C."/>
            <person name="Deal K.R."/>
            <person name="Dubcovsky J."/>
            <person name="McGuire P.E."/>
            <person name="Lux T."/>
            <person name="Spannagl M."/>
            <person name="Mayer K.F.X."/>
            <person name="Baldrich P."/>
            <person name="Meyers B.C."/>
            <person name="Huo N."/>
            <person name="Gu Y.Q."/>
            <person name="Zhou H."/>
            <person name="Devos K.M."/>
            <person name="Bennetzen J.L."/>
            <person name="Unver T."/>
            <person name="Budak H."/>
            <person name="Gulick P.J."/>
            <person name="Galiba G."/>
            <person name="Kalapos B."/>
            <person name="Nelson D.R."/>
            <person name="Li P."/>
            <person name="You F.M."/>
            <person name="Luo M.C."/>
            <person name="Dvorak J."/>
        </authorList>
    </citation>
    <scope>NUCLEOTIDE SEQUENCE [LARGE SCALE GENOMIC DNA]</scope>
    <source>
        <strain evidence="5">cv. AL8/78</strain>
    </source>
</reference>
<dbReference type="GO" id="GO:0008146">
    <property type="term" value="F:sulfotransferase activity"/>
    <property type="evidence" value="ECO:0007669"/>
    <property type="project" value="InterPro"/>
</dbReference>
<evidence type="ECO:0000313" key="5">
    <source>
        <dbReference type="EnsemblPlants" id="AET1Gv20982100.1"/>
    </source>
</evidence>
<evidence type="ECO:0000259" key="4">
    <source>
        <dbReference type="Pfam" id="PF00685"/>
    </source>
</evidence>
<dbReference type="SUPFAM" id="SSF52540">
    <property type="entry name" value="P-loop containing nucleoside triphosphate hydrolases"/>
    <property type="match status" value="1"/>
</dbReference>
<dbReference type="STRING" id="200361.A0A452ZZ93"/>
<reference evidence="5" key="3">
    <citation type="journal article" date="2017" name="Nature">
        <title>Genome sequence of the progenitor of the wheat D genome Aegilops tauschii.</title>
        <authorList>
            <person name="Luo M.C."/>
            <person name="Gu Y.Q."/>
            <person name="Puiu D."/>
            <person name="Wang H."/>
            <person name="Twardziok S.O."/>
            <person name="Deal K.R."/>
            <person name="Huo N."/>
            <person name="Zhu T."/>
            <person name="Wang L."/>
            <person name="Wang Y."/>
            <person name="McGuire P.E."/>
            <person name="Liu S."/>
            <person name="Long H."/>
            <person name="Ramasamy R.K."/>
            <person name="Rodriguez J.C."/>
            <person name="Van S.L."/>
            <person name="Yuan L."/>
            <person name="Wang Z."/>
            <person name="Xia Z."/>
            <person name="Xiao L."/>
            <person name="Anderson O.D."/>
            <person name="Ouyang S."/>
            <person name="Liang Y."/>
            <person name="Zimin A.V."/>
            <person name="Pertea G."/>
            <person name="Qi P."/>
            <person name="Bennetzen J.L."/>
            <person name="Dai X."/>
            <person name="Dawson M.W."/>
            <person name="Muller H.G."/>
            <person name="Kugler K."/>
            <person name="Rivarola-Duarte L."/>
            <person name="Spannagl M."/>
            <person name="Mayer K.F.X."/>
            <person name="Lu F.H."/>
            <person name="Bevan M.W."/>
            <person name="Leroy P."/>
            <person name="Li P."/>
            <person name="You F.M."/>
            <person name="Sun Q."/>
            <person name="Liu Z."/>
            <person name="Lyons E."/>
            <person name="Wicker T."/>
            <person name="Salzberg S.L."/>
            <person name="Devos K.M."/>
            <person name="Dvorak J."/>
        </authorList>
    </citation>
    <scope>NUCLEOTIDE SEQUENCE [LARGE SCALE GENOMIC DNA]</scope>
    <source>
        <strain evidence="5">cv. AL8/78</strain>
    </source>
</reference>
<dbReference type="Proteomes" id="UP000015105">
    <property type="component" value="Chromosome 1D"/>
</dbReference>
<evidence type="ECO:0000256" key="2">
    <source>
        <dbReference type="ARBA" id="ARBA00022679"/>
    </source>
</evidence>
<comment type="similarity">
    <text evidence="1 3">Belongs to the sulfotransferase 1 family.</text>
</comment>
<organism evidence="5 6">
    <name type="scientific">Aegilops tauschii subsp. strangulata</name>
    <name type="common">Goatgrass</name>
    <dbReference type="NCBI Taxonomy" id="200361"/>
    <lineage>
        <taxon>Eukaryota</taxon>
        <taxon>Viridiplantae</taxon>
        <taxon>Streptophyta</taxon>
        <taxon>Embryophyta</taxon>
        <taxon>Tracheophyta</taxon>
        <taxon>Spermatophyta</taxon>
        <taxon>Magnoliopsida</taxon>
        <taxon>Liliopsida</taxon>
        <taxon>Poales</taxon>
        <taxon>Poaceae</taxon>
        <taxon>BOP clade</taxon>
        <taxon>Pooideae</taxon>
        <taxon>Triticodae</taxon>
        <taxon>Triticeae</taxon>
        <taxon>Triticinae</taxon>
        <taxon>Aegilops</taxon>
    </lineage>
</organism>
<keyword evidence="2 3" id="KW-0808">Transferase</keyword>
<proteinExistence type="inferred from homology"/>
<dbReference type="Gene3D" id="3.40.50.300">
    <property type="entry name" value="P-loop containing nucleotide triphosphate hydrolases"/>
    <property type="match status" value="1"/>
</dbReference>
<dbReference type="EnsemblPlants" id="AET1Gv20982100.1">
    <property type="protein sequence ID" value="AET1Gv20982100.1"/>
    <property type="gene ID" value="AET1Gv20982100"/>
</dbReference>
<feature type="domain" description="Sulfotransferase" evidence="4">
    <location>
        <begin position="110"/>
        <end position="368"/>
    </location>
</feature>
<dbReference type="InterPro" id="IPR000863">
    <property type="entry name" value="Sulfotransferase_dom"/>
</dbReference>
<dbReference type="Pfam" id="PF00685">
    <property type="entry name" value="Sulfotransfer_1"/>
    <property type="match status" value="1"/>
</dbReference>
<dbReference type="Gramene" id="AET1Gv20982100.1">
    <property type="protein sequence ID" value="AET1Gv20982100.1"/>
    <property type="gene ID" value="AET1Gv20982100"/>
</dbReference>
<reference evidence="6" key="2">
    <citation type="journal article" date="2017" name="Nat. Plants">
        <title>The Aegilops tauschii genome reveals multiple impacts of transposons.</title>
        <authorList>
            <person name="Zhao G."/>
            <person name="Zou C."/>
            <person name="Li K."/>
            <person name="Wang K."/>
            <person name="Li T."/>
            <person name="Gao L."/>
            <person name="Zhang X."/>
            <person name="Wang H."/>
            <person name="Yang Z."/>
            <person name="Liu X."/>
            <person name="Jiang W."/>
            <person name="Mao L."/>
            <person name="Kong X."/>
            <person name="Jiao Y."/>
            <person name="Jia J."/>
        </authorList>
    </citation>
    <scope>NUCLEOTIDE SEQUENCE [LARGE SCALE GENOMIC DNA]</scope>
    <source>
        <strain evidence="6">cv. AL8/78</strain>
    </source>
</reference>
<dbReference type="InterPro" id="IPR027417">
    <property type="entry name" value="P-loop_NTPase"/>
</dbReference>
<evidence type="ECO:0000256" key="3">
    <source>
        <dbReference type="RuleBase" id="RU361155"/>
    </source>
</evidence>
<dbReference type="EC" id="2.8.2.-" evidence="3"/>
<accession>A0A452ZZ93</accession>
<sequence length="374" mass="40710">SEPLQEQHSTTTTYVVVSISCSPRSSMAKAPGASLGPVPFADVEADSGLVSGVPEQLPEEHADADLVSALPSAPMAMGISNLRFYEGCWLPEWSVPAAVALQRRFEPRRDDVIVASFPKCGTTWVNALTFATMARRAYPAAGAGHPLLRLNPHQCIPFLEGLFGSRRGEAKLEALPSPRVMNTHMPLAMIPRAAAPGGGGCKVVYVCREPKDMVVSRWHFHRQLHPELAFADVFEAVCSGAVAYGPVWDHMLGYWSASTARPDSVLFLRYEELLRDPAEHVRALARFVGLPFSGAEEDAGAVHDIVKLCSFGHLKNLEANKTGHVNPILQIPRGALFRKGAAGDWVNHMTPEMARRLDEIVADKLHASGLTFHE</sequence>
<protein>
    <recommendedName>
        <fullName evidence="3">Sulfotransferase</fullName>
        <ecNumber evidence="3">2.8.2.-</ecNumber>
    </recommendedName>
</protein>
<evidence type="ECO:0000313" key="6">
    <source>
        <dbReference type="Proteomes" id="UP000015105"/>
    </source>
</evidence>
<evidence type="ECO:0000256" key="1">
    <source>
        <dbReference type="ARBA" id="ARBA00005771"/>
    </source>
</evidence>
<name>A0A452ZZ93_AEGTS</name>
<dbReference type="AlphaFoldDB" id="A0A452ZZ93"/>
<dbReference type="PANTHER" id="PTHR11783">
    <property type="entry name" value="SULFOTRANSFERASE SULT"/>
    <property type="match status" value="1"/>
</dbReference>